<dbReference type="PRINTS" id="PR00237">
    <property type="entry name" value="GPCRRHODOPSN"/>
</dbReference>
<feature type="transmembrane region" description="Helical" evidence="14">
    <location>
        <begin position="6"/>
        <end position="24"/>
    </location>
</feature>
<keyword evidence="2" id="KW-1003">Cell membrane</keyword>
<evidence type="ECO:0000256" key="13">
    <source>
        <dbReference type="RuleBase" id="RU000688"/>
    </source>
</evidence>
<organism evidence="16 17">
    <name type="scientific">Octopus sinensis</name>
    <name type="common">East Asian common octopus</name>
    <dbReference type="NCBI Taxonomy" id="2607531"/>
    <lineage>
        <taxon>Eukaryota</taxon>
        <taxon>Metazoa</taxon>
        <taxon>Spiralia</taxon>
        <taxon>Lophotrochozoa</taxon>
        <taxon>Mollusca</taxon>
        <taxon>Cephalopoda</taxon>
        <taxon>Coleoidea</taxon>
        <taxon>Octopodiformes</taxon>
        <taxon>Octopoda</taxon>
        <taxon>Incirrata</taxon>
        <taxon>Octopodidae</taxon>
        <taxon>Octopus</taxon>
    </lineage>
</organism>
<evidence type="ECO:0000256" key="12">
    <source>
        <dbReference type="ARBA" id="ARBA00023288"/>
    </source>
</evidence>
<dbReference type="PRINTS" id="PR01822">
    <property type="entry name" value="CCYSTOKININR"/>
</dbReference>
<evidence type="ECO:0000256" key="8">
    <source>
        <dbReference type="ARBA" id="ARBA00023157"/>
    </source>
</evidence>
<name>A0A7E6EL55_9MOLL</name>
<protein>
    <submittedName>
        <fullName evidence="17">Cholecystokinin receptor-like</fullName>
    </submittedName>
</protein>
<keyword evidence="4 14" id="KW-1133">Transmembrane helix</keyword>
<feature type="transmembrane region" description="Helical" evidence="14">
    <location>
        <begin position="90"/>
        <end position="111"/>
    </location>
</feature>
<dbReference type="KEGG" id="osn:118761593"/>
<keyword evidence="16" id="KW-1185">Reference proteome</keyword>
<gene>
    <name evidence="17" type="primary">LOC118761593</name>
</gene>
<keyword evidence="11 13" id="KW-0807">Transducer</keyword>
<comment type="subcellular location">
    <subcellularLocation>
        <location evidence="1">Cell membrane</location>
        <topology evidence="1">Multi-pass membrane protein</topology>
    </subcellularLocation>
</comment>
<reference evidence="17" key="1">
    <citation type="submission" date="2025-08" db="UniProtKB">
        <authorList>
            <consortium name="RefSeq"/>
        </authorList>
    </citation>
    <scope>IDENTIFICATION</scope>
</reference>
<evidence type="ECO:0000256" key="10">
    <source>
        <dbReference type="ARBA" id="ARBA00023180"/>
    </source>
</evidence>
<keyword evidence="7" id="KW-0564">Palmitate</keyword>
<proteinExistence type="inferred from homology"/>
<evidence type="ECO:0000256" key="5">
    <source>
        <dbReference type="ARBA" id="ARBA00023040"/>
    </source>
</evidence>
<keyword evidence="9 13" id="KW-0675">Receptor</keyword>
<dbReference type="PANTHER" id="PTHR24238:SF75">
    <property type="entry name" value="CHOLECYSTOKININ-LIKE RECEPTOR AT 17D1-RELATED"/>
    <property type="match status" value="1"/>
</dbReference>
<dbReference type="InterPro" id="IPR000276">
    <property type="entry name" value="GPCR_Rhodpsn"/>
</dbReference>
<keyword evidence="5 13" id="KW-0297">G-protein coupled receptor</keyword>
<evidence type="ECO:0000256" key="9">
    <source>
        <dbReference type="ARBA" id="ARBA00023170"/>
    </source>
</evidence>
<evidence type="ECO:0000256" key="3">
    <source>
        <dbReference type="ARBA" id="ARBA00022692"/>
    </source>
</evidence>
<evidence type="ECO:0000256" key="2">
    <source>
        <dbReference type="ARBA" id="ARBA00022475"/>
    </source>
</evidence>
<keyword evidence="8" id="KW-1015">Disulfide bond</keyword>
<dbReference type="PROSITE" id="PS00237">
    <property type="entry name" value="G_PROTEIN_RECEP_F1_1"/>
    <property type="match status" value="1"/>
</dbReference>
<dbReference type="GO" id="GO:0008188">
    <property type="term" value="F:neuropeptide receptor activity"/>
    <property type="evidence" value="ECO:0007669"/>
    <property type="project" value="TreeGrafter"/>
</dbReference>
<dbReference type="GO" id="GO:0005886">
    <property type="term" value="C:plasma membrane"/>
    <property type="evidence" value="ECO:0007669"/>
    <property type="project" value="UniProtKB-SubCell"/>
</dbReference>
<keyword evidence="10" id="KW-0325">Glycoprotein</keyword>
<keyword evidence="12" id="KW-0449">Lipoprotein</keyword>
<dbReference type="PANTHER" id="PTHR24238">
    <property type="entry name" value="G-PROTEIN COUPLED RECEPTOR"/>
    <property type="match status" value="1"/>
</dbReference>
<sequence length="171" mass="19549">MDNLLLFPGVSVSVSCFTLVAISLERYFAICKPLHSRSWQTLSHAYLTIAICWVLAGIVTIPIGTYTRLRSFPSLNVCREFWTSKLAEKIYTISLDNILLLFPIVIMSVAYGKIVKNLWEGIRLEAQVERVEYYKDLYLAHEKFLLQSSEITKEQIRLDQLLKITNEGASA</sequence>
<dbReference type="SUPFAM" id="SSF81321">
    <property type="entry name" value="Family A G protein-coupled receptor-like"/>
    <property type="match status" value="1"/>
</dbReference>
<evidence type="ECO:0000256" key="7">
    <source>
        <dbReference type="ARBA" id="ARBA00023139"/>
    </source>
</evidence>
<evidence type="ECO:0000256" key="1">
    <source>
        <dbReference type="ARBA" id="ARBA00004651"/>
    </source>
</evidence>
<evidence type="ECO:0000259" key="15">
    <source>
        <dbReference type="PROSITE" id="PS50262"/>
    </source>
</evidence>
<evidence type="ECO:0000313" key="16">
    <source>
        <dbReference type="Proteomes" id="UP000515154"/>
    </source>
</evidence>
<evidence type="ECO:0000256" key="14">
    <source>
        <dbReference type="SAM" id="Phobius"/>
    </source>
</evidence>
<evidence type="ECO:0000256" key="6">
    <source>
        <dbReference type="ARBA" id="ARBA00023136"/>
    </source>
</evidence>
<dbReference type="RefSeq" id="XP_036355542.1">
    <property type="nucleotide sequence ID" value="XM_036499649.1"/>
</dbReference>
<comment type="similarity">
    <text evidence="13">Belongs to the G-protein coupled receptor 1 family.</text>
</comment>
<dbReference type="AlphaFoldDB" id="A0A7E6EL55"/>
<feature type="domain" description="G-protein coupled receptors family 1 profile" evidence="15">
    <location>
        <begin position="1"/>
        <end position="171"/>
    </location>
</feature>
<dbReference type="Proteomes" id="UP000515154">
    <property type="component" value="Unplaced"/>
</dbReference>
<evidence type="ECO:0000313" key="17">
    <source>
        <dbReference type="RefSeq" id="XP_036355542.1"/>
    </source>
</evidence>
<dbReference type="InterPro" id="IPR009126">
    <property type="entry name" value="Cholcskin_rcpt"/>
</dbReference>
<dbReference type="Pfam" id="PF00001">
    <property type="entry name" value="7tm_1"/>
    <property type="match status" value="1"/>
</dbReference>
<dbReference type="Gene3D" id="1.20.1070.10">
    <property type="entry name" value="Rhodopsin 7-helix transmembrane proteins"/>
    <property type="match status" value="1"/>
</dbReference>
<dbReference type="PROSITE" id="PS50262">
    <property type="entry name" value="G_PROTEIN_RECEP_F1_2"/>
    <property type="match status" value="1"/>
</dbReference>
<keyword evidence="6 14" id="KW-0472">Membrane</keyword>
<evidence type="ECO:0000256" key="4">
    <source>
        <dbReference type="ARBA" id="ARBA00022989"/>
    </source>
</evidence>
<dbReference type="InterPro" id="IPR017452">
    <property type="entry name" value="GPCR_Rhodpsn_7TM"/>
</dbReference>
<accession>A0A7E6EL55</accession>
<evidence type="ECO:0000256" key="11">
    <source>
        <dbReference type="ARBA" id="ARBA00023224"/>
    </source>
</evidence>
<feature type="transmembrane region" description="Helical" evidence="14">
    <location>
        <begin position="45"/>
        <end position="66"/>
    </location>
</feature>
<keyword evidence="3 13" id="KW-0812">Transmembrane</keyword>